<dbReference type="Proteomes" id="UP000199695">
    <property type="component" value="Unassembled WGS sequence"/>
</dbReference>
<accession>A0A1H8G4Y2</accession>
<dbReference type="RefSeq" id="WP_089969614.1">
    <property type="nucleotide sequence ID" value="NZ_FOCQ01000010.1"/>
</dbReference>
<name>A0A1H8G4Y2_9BACL</name>
<proteinExistence type="predicted"/>
<evidence type="ECO:0000313" key="2">
    <source>
        <dbReference type="Proteomes" id="UP000199695"/>
    </source>
</evidence>
<gene>
    <name evidence="1" type="ORF">SAMN05444955_11078</name>
</gene>
<reference evidence="1 2" key="1">
    <citation type="submission" date="2016-10" db="EMBL/GenBank/DDBJ databases">
        <authorList>
            <person name="de Groot N.N."/>
        </authorList>
    </citation>
    <scope>NUCLEOTIDE SEQUENCE [LARGE SCALE GENOMIC DNA]</scope>
    <source>
        <strain evidence="1 2">DSM 46701</strain>
    </source>
</reference>
<dbReference type="AlphaFoldDB" id="A0A1H8G4Y2"/>
<organism evidence="1 2">
    <name type="scientific">Lihuaxuella thermophila</name>
    <dbReference type="NCBI Taxonomy" id="1173111"/>
    <lineage>
        <taxon>Bacteria</taxon>
        <taxon>Bacillati</taxon>
        <taxon>Bacillota</taxon>
        <taxon>Bacilli</taxon>
        <taxon>Bacillales</taxon>
        <taxon>Thermoactinomycetaceae</taxon>
        <taxon>Lihuaxuella</taxon>
    </lineage>
</organism>
<keyword evidence="2" id="KW-1185">Reference proteome</keyword>
<protein>
    <submittedName>
        <fullName evidence="1">Uncharacterized protein</fullName>
    </submittedName>
</protein>
<evidence type="ECO:0000313" key="1">
    <source>
        <dbReference type="EMBL" id="SEN39073.1"/>
    </source>
</evidence>
<dbReference type="STRING" id="1173111.SAMN05444955_11078"/>
<sequence length="61" mass="6816">MKKYVSPSLAEFGKASELIQGCGGLGVETIAFYDSDRRWRWIYTSDSGWICVCTTVSGERC</sequence>
<dbReference type="OrthoDB" id="3002111at2"/>
<dbReference type="EMBL" id="FOCQ01000010">
    <property type="protein sequence ID" value="SEN39073.1"/>
    <property type="molecule type" value="Genomic_DNA"/>
</dbReference>